<gene>
    <name evidence="1" type="ORF">PHABIO_267</name>
</gene>
<protein>
    <submittedName>
        <fullName evidence="1">Uncharacterized protein</fullName>
    </submittedName>
</protein>
<sequence length="105" mass="11353">MSIIQKLALRLLSPESRRAIVDETVYTDKEAIAIAIHGILSSYSKVGPRTATQVISTLVRHSDVVGQLNTMAADKKARIAITEQYGEISKTDLAALIALGRAYNA</sequence>
<evidence type="ECO:0000313" key="2">
    <source>
        <dbReference type="Proteomes" id="UP000225448"/>
    </source>
</evidence>
<dbReference type="Proteomes" id="UP000225448">
    <property type="component" value="Segment"/>
</dbReference>
<dbReference type="EMBL" id="MF042360">
    <property type="protein sequence ID" value="ARV76898.1"/>
    <property type="molecule type" value="Genomic_DNA"/>
</dbReference>
<proteinExistence type="predicted"/>
<evidence type="ECO:0000313" key="1">
    <source>
        <dbReference type="EMBL" id="ARV76898.1"/>
    </source>
</evidence>
<reference evidence="1 2" key="1">
    <citation type="submission" date="2017-05" db="EMBL/GenBank/DDBJ databases">
        <authorList>
            <person name="Song R."/>
            <person name="Chenine A.L."/>
            <person name="Ruprecht R.M."/>
        </authorList>
    </citation>
    <scope>NUCLEOTIDE SEQUENCE [LARGE SCALE GENOMIC DNA]</scope>
</reference>
<organism evidence="1 2">
    <name type="scientific">Pseudomonas phage Phabio</name>
    <dbReference type="NCBI Taxonomy" id="2006668"/>
    <lineage>
        <taxon>Viruses</taxon>
        <taxon>Duplodnaviria</taxon>
        <taxon>Heunggongvirae</taxon>
        <taxon>Uroviricota</taxon>
        <taxon>Caudoviricetes</taxon>
        <taxon>Chimalliviridae</taxon>
        <taxon>Phabiovirus</taxon>
        <taxon>Phabiovirus phabio</taxon>
    </lineage>
</organism>
<name>A0A1Y0T085_9CAUD</name>
<keyword evidence="2" id="KW-1185">Reference proteome</keyword>
<accession>A0A1Y0T085</accession>